<dbReference type="EMBL" id="SGJB01000007">
    <property type="protein sequence ID" value="TQQ84745.1"/>
    <property type="molecule type" value="Genomic_DNA"/>
</dbReference>
<sequence length="275" mass="31610">MSKFITVLNLDFRKNFNVYILYNLITAILTFIFIVICTFIFIDKNINVINPFTHKEGIVFSDIFYENVYILFISAISIFGATAYTVMSWVIGLYEKNESILTIMTLPISKINIYISKLINSIIFVNSVVFTQIISIYAAKNIFYFIASSKVEVIKTNLREDIISMPKIMFLNIYIGDFIIENIFYLLCIISLLSLCSIIFMVFRSNSYVFVVSIAILTYASLNIPIKVMDKFIYNIFILTGITSNIIVVRIILSIIFSIISAVLSYLLIEKKLEL</sequence>
<evidence type="ECO:0000313" key="3">
    <source>
        <dbReference type="Proteomes" id="UP000317863"/>
    </source>
</evidence>
<keyword evidence="1" id="KW-0812">Transmembrane</keyword>
<keyword evidence="3" id="KW-1185">Reference proteome</keyword>
<feature type="transmembrane region" description="Helical" evidence="1">
    <location>
        <begin position="183"/>
        <end position="203"/>
    </location>
</feature>
<evidence type="ECO:0000256" key="1">
    <source>
        <dbReference type="SAM" id="Phobius"/>
    </source>
</evidence>
<organism evidence="2 3">
    <name type="scientific">Peptacetobacter hominis</name>
    <dbReference type="NCBI Taxonomy" id="2743610"/>
    <lineage>
        <taxon>Bacteria</taxon>
        <taxon>Bacillati</taxon>
        <taxon>Bacillota</taxon>
        <taxon>Clostridia</taxon>
        <taxon>Peptostreptococcales</taxon>
        <taxon>Peptostreptococcaceae</taxon>
        <taxon>Peptacetobacter</taxon>
    </lineage>
</organism>
<accession>A0A544QVM3</accession>
<feature type="transmembrane region" description="Helical" evidence="1">
    <location>
        <begin position="208"/>
        <end position="226"/>
    </location>
</feature>
<name>A0A544QVM3_9FIRM</name>
<keyword evidence="1" id="KW-0472">Membrane</keyword>
<dbReference type="AlphaFoldDB" id="A0A544QVM3"/>
<feature type="transmembrane region" description="Helical" evidence="1">
    <location>
        <begin position="246"/>
        <end position="269"/>
    </location>
</feature>
<feature type="transmembrane region" description="Helical" evidence="1">
    <location>
        <begin position="69"/>
        <end position="94"/>
    </location>
</feature>
<protein>
    <submittedName>
        <fullName evidence="2">Uncharacterized protein</fullName>
    </submittedName>
</protein>
<evidence type="ECO:0000313" key="2">
    <source>
        <dbReference type="EMBL" id="TQQ84745.1"/>
    </source>
</evidence>
<reference evidence="2 3" key="1">
    <citation type="submission" date="2019-02" db="EMBL/GenBank/DDBJ databases">
        <title>Peptostreptococcaceae bacterium ZHW00191 nov., a new bacterium isolated from the human gut.</title>
        <authorList>
            <person name="Zhou H.-W."/>
            <person name="Chen X.-J."/>
        </authorList>
    </citation>
    <scope>NUCLEOTIDE SEQUENCE [LARGE SCALE GENOMIC DNA]</scope>
    <source>
        <strain evidence="2 3">ZHW00191</strain>
    </source>
</reference>
<comment type="caution">
    <text evidence="2">The sequence shown here is derived from an EMBL/GenBank/DDBJ whole genome shotgun (WGS) entry which is preliminary data.</text>
</comment>
<keyword evidence="1" id="KW-1133">Transmembrane helix</keyword>
<proteinExistence type="predicted"/>
<dbReference type="Proteomes" id="UP000317863">
    <property type="component" value="Unassembled WGS sequence"/>
</dbReference>
<feature type="transmembrane region" description="Helical" evidence="1">
    <location>
        <begin position="20"/>
        <end position="42"/>
    </location>
</feature>
<gene>
    <name evidence="2" type="ORF">EXD82_04910</name>
</gene>
<dbReference type="RefSeq" id="WP_142535800.1">
    <property type="nucleotide sequence ID" value="NZ_SGJB01000007.1"/>
</dbReference>
<feature type="transmembrane region" description="Helical" evidence="1">
    <location>
        <begin position="115"/>
        <end position="139"/>
    </location>
</feature>